<keyword evidence="1" id="KW-0812">Transmembrane</keyword>
<dbReference type="InterPro" id="IPR021995">
    <property type="entry name" value="DUF3593"/>
</dbReference>
<dbReference type="InterPro" id="IPR019634">
    <property type="entry name" value="Uncharacterised_Ycf49"/>
</dbReference>
<accession>A0A7S3L150</accession>
<protein>
    <submittedName>
        <fullName evidence="2">Uncharacterized protein</fullName>
    </submittedName>
</protein>
<keyword evidence="1" id="KW-1133">Transmembrane helix</keyword>
<dbReference type="PANTHER" id="PTHR33833">
    <property type="entry name" value="NUCLEOLAR-LIKE PROTEIN-RELATED"/>
    <property type="match status" value="1"/>
</dbReference>
<proteinExistence type="predicted"/>
<evidence type="ECO:0000256" key="1">
    <source>
        <dbReference type="SAM" id="Phobius"/>
    </source>
</evidence>
<gene>
    <name evidence="2" type="ORF">ACOF00016_LOCUS3287</name>
</gene>
<feature type="transmembrane region" description="Helical" evidence="1">
    <location>
        <begin position="498"/>
        <end position="518"/>
    </location>
</feature>
<feature type="transmembrane region" description="Helical" evidence="1">
    <location>
        <begin position="348"/>
        <end position="368"/>
    </location>
</feature>
<evidence type="ECO:0000313" key="2">
    <source>
        <dbReference type="EMBL" id="CAE0405252.1"/>
    </source>
</evidence>
<reference evidence="2" key="1">
    <citation type="submission" date="2021-01" db="EMBL/GenBank/DDBJ databases">
        <authorList>
            <person name="Corre E."/>
            <person name="Pelletier E."/>
            <person name="Niang G."/>
            <person name="Scheremetjew M."/>
            <person name="Finn R."/>
            <person name="Kale V."/>
            <person name="Holt S."/>
            <person name="Cochrane G."/>
            <person name="Meng A."/>
            <person name="Brown T."/>
            <person name="Cohen L."/>
        </authorList>
    </citation>
    <scope>NUCLEOTIDE SEQUENCE</scope>
    <source>
        <strain evidence="2">CCMP127</strain>
    </source>
</reference>
<feature type="transmembrane region" description="Helical" evidence="1">
    <location>
        <begin position="310"/>
        <end position="336"/>
    </location>
</feature>
<feature type="transmembrane region" description="Helical" evidence="1">
    <location>
        <begin position="133"/>
        <end position="152"/>
    </location>
</feature>
<sequence>MTRLVQQISVVFVIWIFLCLLLEYPNAFAFAFPTTPSPRTTRARQHWRTAADATTTTQELSVLFPHTSRTAAATSSTFAAASTRLSMMPPIATELVETTTTTTIASSALNSFTTALDSLTQALTLTSDQAEAAAGPLFGASLFPYLAFLYFLSRPTVLEPAVSPGKGVTVGFAKCLLFVFLTIPAAIAAKVLYGVSLADSDWLHGSAESLLTLTNLVTVLAFRQALQAKEQQLQSQTSSEKKNVARSTNLPTSVTSYTPMVVLVVVGTLVAAASALVPALAADTTVHTPYLYGVLDLPGPAWTSTQPANALSVACWIIHISSLVEFLVAMGFCWRWADVTGRSQWKGLTWGLLPLHSSGITACTYHLFYNQIAVLVPLQALLTVVGNTTAAYAAWRIARASGWSPPSSALWLPEEWKFWSVEVTQAQGQEQHNEQDAQVASQKDDTVDDAALLVGFEDLGQALAADTDVSFLVKLFVGSAVTSYVIKYGEVYYLVRDFFLQDPSVYAGLAFILIPSLLNAYKWNQRSKDPTFEGWF</sequence>
<feature type="transmembrane region" description="Helical" evidence="1">
    <location>
        <begin position="260"/>
        <end position="281"/>
    </location>
</feature>
<keyword evidence="1" id="KW-0472">Membrane</keyword>
<dbReference type="PANTHER" id="PTHR33833:SF3">
    <property type="entry name" value="YCF49-LIKE PROTEIN"/>
    <property type="match status" value="1"/>
</dbReference>
<dbReference type="EMBL" id="HBIM01003817">
    <property type="protein sequence ID" value="CAE0405252.1"/>
    <property type="molecule type" value="Transcribed_RNA"/>
</dbReference>
<dbReference type="Pfam" id="PF10693">
    <property type="entry name" value="DUF2499"/>
    <property type="match status" value="1"/>
</dbReference>
<organism evidence="2">
    <name type="scientific">Amphora coffeiformis</name>
    <dbReference type="NCBI Taxonomy" id="265554"/>
    <lineage>
        <taxon>Eukaryota</taxon>
        <taxon>Sar</taxon>
        <taxon>Stramenopiles</taxon>
        <taxon>Ochrophyta</taxon>
        <taxon>Bacillariophyta</taxon>
        <taxon>Bacillariophyceae</taxon>
        <taxon>Bacillariophycidae</taxon>
        <taxon>Thalassiophysales</taxon>
        <taxon>Catenulaceae</taxon>
        <taxon>Amphora</taxon>
    </lineage>
</organism>
<name>A0A7S3L150_9STRA</name>
<dbReference type="AlphaFoldDB" id="A0A7S3L150"/>
<dbReference type="Pfam" id="PF12159">
    <property type="entry name" value="DUF3593"/>
    <property type="match status" value="1"/>
</dbReference>
<feature type="transmembrane region" description="Helical" evidence="1">
    <location>
        <begin position="374"/>
        <end position="395"/>
    </location>
</feature>
<feature type="transmembrane region" description="Helical" evidence="1">
    <location>
        <begin position="469"/>
        <end position="486"/>
    </location>
</feature>
<feature type="transmembrane region" description="Helical" evidence="1">
    <location>
        <begin position="172"/>
        <end position="196"/>
    </location>
</feature>